<dbReference type="GO" id="GO:0046872">
    <property type="term" value="F:metal ion binding"/>
    <property type="evidence" value="ECO:0007669"/>
    <property type="project" value="UniProtKB-KW"/>
</dbReference>
<dbReference type="SMART" id="SM00422">
    <property type="entry name" value="HTH_MERR"/>
    <property type="match status" value="1"/>
</dbReference>
<keyword evidence="6" id="KW-0805">Transcription regulation</keyword>
<name>A0A975UAI8_9VIBR</name>
<evidence type="ECO:0000259" key="9">
    <source>
        <dbReference type="PROSITE" id="PS50937"/>
    </source>
</evidence>
<keyword evidence="4" id="KW-0408">Iron</keyword>
<dbReference type="PROSITE" id="PS00552">
    <property type="entry name" value="HTH_MERR_1"/>
    <property type="match status" value="1"/>
</dbReference>
<dbReference type="Pfam" id="PF00376">
    <property type="entry name" value="MerR"/>
    <property type="match status" value="1"/>
</dbReference>
<evidence type="ECO:0000256" key="2">
    <source>
        <dbReference type="ARBA" id="ARBA00022714"/>
    </source>
</evidence>
<keyword evidence="7" id="KW-0238">DNA-binding</keyword>
<dbReference type="GO" id="GO:0051537">
    <property type="term" value="F:2 iron, 2 sulfur cluster binding"/>
    <property type="evidence" value="ECO:0007669"/>
    <property type="project" value="UniProtKB-KW"/>
</dbReference>
<dbReference type="PROSITE" id="PS50937">
    <property type="entry name" value="HTH_MERR_2"/>
    <property type="match status" value="1"/>
</dbReference>
<keyword evidence="2" id="KW-0001">2Fe-2S</keyword>
<dbReference type="AlphaFoldDB" id="A0A975UAI8"/>
<evidence type="ECO:0000256" key="8">
    <source>
        <dbReference type="ARBA" id="ARBA00023163"/>
    </source>
</evidence>
<dbReference type="GO" id="GO:0003677">
    <property type="term" value="F:DNA binding"/>
    <property type="evidence" value="ECO:0007669"/>
    <property type="project" value="UniProtKB-KW"/>
</dbReference>
<accession>A0A975UAI8</accession>
<evidence type="ECO:0000256" key="6">
    <source>
        <dbReference type="ARBA" id="ARBA00023015"/>
    </source>
</evidence>
<evidence type="ECO:0000256" key="7">
    <source>
        <dbReference type="ARBA" id="ARBA00023125"/>
    </source>
</evidence>
<dbReference type="Proteomes" id="UP000694232">
    <property type="component" value="Chromosome 1"/>
</dbReference>
<dbReference type="InterPro" id="IPR009061">
    <property type="entry name" value="DNA-bd_dom_put_sf"/>
</dbReference>
<evidence type="ECO:0000256" key="3">
    <source>
        <dbReference type="ARBA" id="ARBA00022723"/>
    </source>
</evidence>
<keyword evidence="5" id="KW-0411">Iron-sulfur</keyword>
<feature type="domain" description="HTH merR-type" evidence="9">
    <location>
        <begin position="16"/>
        <end position="84"/>
    </location>
</feature>
<dbReference type="CDD" id="cd01110">
    <property type="entry name" value="HTH_SoxR"/>
    <property type="match status" value="1"/>
</dbReference>
<dbReference type="PANTHER" id="PTHR30204">
    <property type="entry name" value="REDOX-CYCLING DRUG-SENSING TRANSCRIPTIONAL ACTIVATOR SOXR"/>
    <property type="match status" value="1"/>
</dbReference>
<organism evidence="10 11">
    <name type="scientific">Vibrio ostreae</name>
    <dbReference type="NCBI Taxonomy" id="2841925"/>
    <lineage>
        <taxon>Bacteria</taxon>
        <taxon>Pseudomonadati</taxon>
        <taxon>Pseudomonadota</taxon>
        <taxon>Gammaproteobacteria</taxon>
        <taxon>Vibrionales</taxon>
        <taxon>Vibrionaceae</taxon>
        <taxon>Vibrio</taxon>
    </lineage>
</organism>
<gene>
    <name evidence="10" type="primary">soxR</name>
    <name evidence="10" type="ORF">KNV97_08170</name>
</gene>
<dbReference type="Pfam" id="PF09278">
    <property type="entry name" value="MerR-DNA-bind"/>
    <property type="match status" value="1"/>
</dbReference>
<dbReference type="GO" id="GO:0003700">
    <property type="term" value="F:DNA-binding transcription factor activity"/>
    <property type="evidence" value="ECO:0007669"/>
    <property type="project" value="InterPro"/>
</dbReference>
<proteinExistence type="predicted"/>
<dbReference type="Gene3D" id="1.10.1660.10">
    <property type="match status" value="1"/>
</dbReference>
<protein>
    <recommendedName>
        <fullName evidence="1">Redox-sensitive transcriptional activator SoxR</fullName>
    </recommendedName>
</protein>
<keyword evidence="8" id="KW-0804">Transcription</keyword>
<sequence length="157" mass="17813">MLNWRWLVTKKVNTNYLTIGQLAERSGVATSALRFYEAKGLIVSIRTEGNQRRYLLSMLRRIALIQVAQAVGFTLEEITQELRGLPLHKAATKRDWERVAKKWQADLDRKMAQIQSLRANLTGCIGCGCLSMKKCHLLNPEDKLSQQGKGAQRIGME</sequence>
<evidence type="ECO:0000256" key="4">
    <source>
        <dbReference type="ARBA" id="ARBA00023004"/>
    </source>
</evidence>
<dbReference type="SUPFAM" id="SSF46955">
    <property type="entry name" value="Putative DNA-binding domain"/>
    <property type="match status" value="1"/>
</dbReference>
<dbReference type="NCBIfam" id="TIGR01950">
    <property type="entry name" value="SoxR"/>
    <property type="match status" value="1"/>
</dbReference>
<evidence type="ECO:0000313" key="10">
    <source>
        <dbReference type="EMBL" id="QXO18249.1"/>
    </source>
</evidence>
<keyword evidence="11" id="KW-1185">Reference proteome</keyword>
<dbReference type="EMBL" id="CP076643">
    <property type="protein sequence ID" value="QXO18249.1"/>
    <property type="molecule type" value="Genomic_DNA"/>
</dbReference>
<evidence type="ECO:0000256" key="1">
    <source>
        <dbReference type="ARBA" id="ARBA00014474"/>
    </source>
</evidence>
<dbReference type="PANTHER" id="PTHR30204:SF0">
    <property type="entry name" value="REDOX-SENSITIVE TRANSCRIPTIONAL ACTIVATOR SOXR"/>
    <property type="match status" value="1"/>
</dbReference>
<dbReference type="PRINTS" id="PR00040">
    <property type="entry name" value="HTHMERR"/>
</dbReference>
<evidence type="ECO:0000313" key="11">
    <source>
        <dbReference type="Proteomes" id="UP000694232"/>
    </source>
</evidence>
<keyword evidence="3" id="KW-0479">Metal-binding</keyword>
<dbReference type="InterPro" id="IPR047057">
    <property type="entry name" value="MerR_fam"/>
</dbReference>
<evidence type="ECO:0000256" key="5">
    <source>
        <dbReference type="ARBA" id="ARBA00023014"/>
    </source>
</evidence>
<dbReference type="InterPro" id="IPR010211">
    <property type="entry name" value="Redox-sen_tscrpt-act_SoxR"/>
</dbReference>
<dbReference type="KEGG" id="vos:KNV97_08170"/>
<dbReference type="GO" id="GO:0006979">
    <property type="term" value="P:response to oxidative stress"/>
    <property type="evidence" value="ECO:0007669"/>
    <property type="project" value="InterPro"/>
</dbReference>
<dbReference type="InterPro" id="IPR015358">
    <property type="entry name" value="Tscrpt_reg_MerR_DNA-bd"/>
</dbReference>
<reference evidence="10" key="1">
    <citation type="submission" date="2021-06" db="EMBL/GenBank/DDBJ databases">
        <title>Vibrio nov. sp., novel gut bacterium isolated from Yellow Sea oyster.</title>
        <authorList>
            <person name="Muhammad N."/>
            <person name="Nguyen T.H."/>
            <person name="Lee Y.-J."/>
            <person name="Ko J."/>
            <person name="Kim S.-G."/>
        </authorList>
    </citation>
    <scope>NUCLEOTIDE SEQUENCE</scope>
    <source>
        <strain evidence="10">OG9-811</strain>
    </source>
</reference>
<dbReference type="InterPro" id="IPR000551">
    <property type="entry name" value="MerR-type_HTH_dom"/>
</dbReference>